<keyword evidence="11" id="KW-1185">Reference proteome</keyword>
<feature type="transmembrane region" description="Helical" evidence="9">
    <location>
        <begin position="27"/>
        <end position="45"/>
    </location>
</feature>
<accession>A0A1V2L9W7</accession>
<evidence type="ECO:0000256" key="6">
    <source>
        <dbReference type="ARBA" id="ARBA00022989"/>
    </source>
</evidence>
<evidence type="ECO:0000256" key="8">
    <source>
        <dbReference type="ARBA" id="ARBA00045204"/>
    </source>
</evidence>
<evidence type="ECO:0000313" key="11">
    <source>
        <dbReference type="Proteomes" id="UP000189513"/>
    </source>
</evidence>
<dbReference type="OMA" id="KLQWVQP"/>
<protein>
    <recommendedName>
        <fullName evidence="3">Signal peptidase complex subunit 1</fullName>
    </recommendedName>
</protein>
<gene>
    <name evidence="10" type="ORF">BON22_0979</name>
</gene>
<keyword evidence="7 9" id="KW-0472">Membrane</keyword>
<dbReference type="PANTHER" id="PTHR13202:SF0">
    <property type="entry name" value="SIGNAL PEPTIDASE COMPLEX SUBUNIT 1"/>
    <property type="match status" value="1"/>
</dbReference>
<dbReference type="PANTHER" id="PTHR13202">
    <property type="entry name" value="MICROSOMAL SIGNAL PEPTIDASE 12 KDA SUBUNIT"/>
    <property type="match status" value="1"/>
</dbReference>
<evidence type="ECO:0000256" key="9">
    <source>
        <dbReference type="SAM" id="Phobius"/>
    </source>
</evidence>
<comment type="similarity">
    <text evidence="2">Belongs to the SPCS1 family.</text>
</comment>
<comment type="function">
    <text evidence="8">Component of the signal peptidase complex (SPC) which catalyzes the cleavage of N-terminal signal sequences from nascent proteins as they are translocated into the lumen of the endoplasmic reticulum. Dispensable for SPC enzymatic activity.</text>
</comment>
<sequence>MADILEQVKAAIEGPIDFPSQKWTEDVMTYTLSAGAILSCAVGFLTQRLNVLIYVFVASILLCLLVVVPPWPQYNRSAPVKWLEPQVPKFE</sequence>
<evidence type="ECO:0000256" key="4">
    <source>
        <dbReference type="ARBA" id="ARBA00022692"/>
    </source>
</evidence>
<keyword evidence="4 9" id="KW-0812">Transmembrane</keyword>
<evidence type="ECO:0000256" key="2">
    <source>
        <dbReference type="ARBA" id="ARBA00005245"/>
    </source>
</evidence>
<dbReference type="InterPro" id="IPR009542">
    <property type="entry name" value="Spc1/SPCS1"/>
</dbReference>
<dbReference type="Pfam" id="PF06645">
    <property type="entry name" value="SPC12"/>
    <property type="match status" value="1"/>
</dbReference>
<evidence type="ECO:0000256" key="7">
    <source>
        <dbReference type="ARBA" id="ARBA00023136"/>
    </source>
</evidence>
<dbReference type="STRING" id="36022.A0A1V2L9W7"/>
<dbReference type="VEuPathDB" id="FungiDB:BON22_0979"/>
<evidence type="ECO:0000256" key="1">
    <source>
        <dbReference type="ARBA" id="ARBA00004477"/>
    </source>
</evidence>
<comment type="subcellular location">
    <subcellularLocation>
        <location evidence="1">Endoplasmic reticulum membrane</location>
        <topology evidence="1">Multi-pass membrane protein</topology>
    </subcellularLocation>
</comment>
<evidence type="ECO:0000313" key="10">
    <source>
        <dbReference type="EMBL" id="ONH68689.1"/>
    </source>
</evidence>
<name>A0A1V2L9W7_CYBFA</name>
<comment type="caution">
    <text evidence="10">The sequence shown here is derived from an EMBL/GenBank/DDBJ whole genome shotgun (WGS) entry which is preliminary data.</text>
</comment>
<dbReference type="AlphaFoldDB" id="A0A1V2L9W7"/>
<evidence type="ECO:0000256" key="5">
    <source>
        <dbReference type="ARBA" id="ARBA00022824"/>
    </source>
</evidence>
<organism evidence="10 11">
    <name type="scientific">Cyberlindnera fabianii</name>
    <name type="common">Yeast</name>
    <name type="synonym">Hansenula fabianii</name>
    <dbReference type="NCBI Taxonomy" id="36022"/>
    <lineage>
        <taxon>Eukaryota</taxon>
        <taxon>Fungi</taxon>
        <taxon>Dikarya</taxon>
        <taxon>Ascomycota</taxon>
        <taxon>Saccharomycotina</taxon>
        <taxon>Saccharomycetes</taxon>
        <taxon>Phaffomycetales</taxon>
        <taxon>Phaffomycetaceae</taxon>
        <taxon>Cyberlindnera</taxon>
    </lineage>
</organism>
<evidence type="ECO:0000256" key="3">
    <source>
        <dbReference type="ARBA" id="ARBA00017059"/>
    </source>
</evidence>
<reference evidence="11" key="1">
    <citation type="journal article" date="2017" name="Genome Announc.">
        <title>Genome sequences of Cyberlindnera fabianii 65, Pichia kudriavzevii 129, and Saccharomyces cerevisiae 131 isolated from fermented masau fruits in Zimbabwe.</title>
        <authorList>
            <person name="van Rijswijck I.M.H."/>
            <person name="Derks M.F.L."/>
            <person name="Abee T."/>
            <person name="de Ridder D."/>
            <person name="Smid E.J."/>
        </authorList>
    </citation>
    <scope>NUCLEOTIDE SEQUENCE [LARGE SCALE GENOMIC DNA]</scope>
    <source>
        <strain evidence="11">65</strain>
    </source>
</reference>
<dbReference type="Proteomes" id="UP000189513">
    <property type="component" value="Unassembled WGS sequence"/>
</dbReference>
<dbReference type="GO" id="GO:0006465">
    <property type="term" value="P:signal peptide processing"/>
    <property type="evidence" value="ECO:0007669"/>
    <property type="project" value="InterPro"/>
</dbReference>
<dbReference type="GO" id="GO:0005787">
    <property type="term" value="C:signal peptidase complex"/>
    <property type="evidence" value="ECO:0007669"/>
    <property type="project" value="InterPro"/>
</dbReference>
<feature type="transmembrane region" description="Helical" evidence="9">
    <location>
        <begin position="52"/>
        <end position="71"/>
    </location>
</feature>
<proteinExistence type="inferred from homology"/>
<keyword evidence="5" id="KW-0256">Endoplasmic reticulum</keyword>
<dbReference type="EMBL" id="MPUK01000002">
    <property type="protein sequence ID" value="ONH68689.1"/>
    <property type="molecule type" value="Genomic_DNA"/>
</dbReference>
<keyword evidence="6 9" id="KW-1133">Transmembrane helix</keyword>
<dbReference type="GO" id="GO:0045047">
    <property type="term" value="P:protein targeting to ER"/>
    <property type="evidence" value="ECO:0007669"/>
    <property type="project" value="TreeGrafter"/>
</dbReference>